<accession>A0ABN8G756</accession>
<dbReference type="PANTHER" id="PTHR43479">
    <property type="entry name" value="ACREF/ENVCD OPERON REPRESSOR-RELATED"/>
    <property type="match status" value="1"/>
</dbReference>
<dbReference type="SUPFAM" id="SSF46689">
    <property type="entry name" value="Homeodomain-like"/>
    <property type="match status" value="1"/>
</dbReference>
<name>A0ABN8G756_9BACL</name>
<dbReference type="InterPro" id="IPR009057">
    <property type="entry name" value="Homeodomain-like_sf"/>
</dbReference>
<dbReference type="Pfam" id="PF00440">
    <property type="entry name" value="TetR_N"/>
    <property type="match status" value="1"/>
</dbReference>
<feature type="DNA-binding region" description="H-T-H motif" evidence="2">
    <location>
        <begin position="35"/>
        <end position="54"/>
    </location>
</feature>
<dbReference type="InterPro" id="IPR001647">
    <property type="entry name" value="HTH_TetR"/>
</dbReference>
<dbReference type="PANTHER" id="PTHR43479:SF23">
    <property type="entry name" value="HTH TETR-TYPE DOMAIN-CONTAINING PROTEIN"/>
    <property type="match status" value="1"/>
</dbReference>
<dbReference type="Gene3D" id="1.10.357.10">
    <property type="entry name" value="Tetracycline Repressor, domain 2"/>
    <property type="match status" value="1"/>
</dbReference>
<evidence type="ECO:0000259" key="3">
    <source>
        <dbReference type="PROSITE" id="PS50977"/>
    </source>
</evidence>
<dbReference type="Pfam" id="PF14278">
    <property type="entry name" value="TetR_C_8"/>
    <property type="match status" value="1"/>
</dbReference>
<dbReference type="InterPro" id="IPR039532">
    <property type="entry name" value="TetR_C_Firmicutes"/>
</dbReference>
<proteinExistence type="predicted"/>
<protein>
    <recommendedName>
        <fullName evidence="3">HTH tetR-type domain-containing protein</fullName>
    </recommendedName>
</protein>
<dbReference type="RefSeq" id="WP_236340118.1">
    <property type="nucleotide sequence ID" value="NZ_CAKMMF010000007.1"/>
</dbReference>
<dbReference type="EMBL" id="CAKMMF010000007">
    <property type="protein sequence ID" value="CAH1201965.1"/>
    <property type="molecule type" value="Genomic_DNA"/>
</dbReference>
<dbReference type="Proteomes" id="UP000838686">
    <property type="component" value="Unassembled WGS sequence"/>
</dbReference>
<evidence type="ECO:0000313" key="4">
    <source>
        <dbReference type="EMBL" id="CAH1201965.1"/>
    </source>
</evidence>
<keyword evidence="1 2" id="KW-0238">DNA-binding</keyword>
<evidence type="ECO:0000313" key="5">
    <source>
        <dbReference type="Proteomes" id="UP000838686"/>
    </source>
</evidence>
<sequence>MIDGQAVDRRVRRTQGMIIDAFLSLCQEKEVGDIIIKDITDRANVNRSTFYAHYEDKDDLLSKITNEKLAALARLAREQTMPYQPDFDTLDPYYVALFEHLADNKLFYSVILGRLADSPFADQMAGTIRESFYTRISNISKEQKLLIPLDILLDYISFSIQGIITKWLAQQMIYSPHHMALQLTRLSLLGIYNAMGAAEKR</sequence>
<organism evidence="4 5">
    <name type="scientific">Paenibacillus plantiphilus</name>
    <dbReference type="NCBI Taxonomy" id="2905650"/>
    <lineage>
        <taxon>Bacteria</taxon>
        <taxon>Bacillati</taxon>
        <taxon>Bacillota</taxon>
        <taxon>Bacilli</taxon>
        <taxon>Bacillales</taxon>
        <taxon>Paenibacillaceae</taxon>
        <taxon>Paenibacillus</taxon>
    </lineage>
</organism>
<gene>
    <name evidence="4" type="ORF">PAECIP111893_01782</name>
</gene>
<keyword evidence="5" id="KW-1185">Reference proteome</keyword>
<feature type="domain" description="HTH tetR-type" evidence="3">
    <location>
        <begin position="12"/>
        <end position="72"/>
    </location>
</feature>
<dbReference type="InterPro" id="IPR050624">
    <property type="entry name" value="HTH-type_Tx_Regulator"/>
</dbReference>
<evidence type="ECO:0000256" key="2">
    <source>
        <dbReference type="PROSITE-ProRule" id="PRU00335"/>
    </source>
</evidence>
<evidence type="ECO:0000256" key="1">
    <source>
        <dbReference type="ARBA" id="ARBA00023125"/>
    </source>
</evidence>
<comment type="caution">
    <text evidence="4">The sequence shown here is derived from an EMBL/GenBank/DDBJ whole genome shotgun (WGS) entry which is preliminary data.</text>
</comment>
<reference evidence="4" key="1">
    <citation type="submission" date="2022-01" db="EMBL/GenBank/DDBJ databases">
        <authorList>
            <person name="Criscuolo A."/>
        </authorList>
    </citation>
    <scope>NUCLEOTIDE SEQUENCE</scope>
    <source>
        <strain evidence="4">CIP111893</strain>
    </source>
</reference>
<dbReference type="PROSITE" id="PS50977">
    <property type="entry name" value="HTH_TETR_2"/>
    <property type="match status" value="1"/>
</dbReference>